<organism evidence="2 3">
    <name type="scientific">Micromonospora pisi</name>
    <dbReference type="NCBI Taxonomy" id="589240"/>
    <lineage>
        <taxon>Bacteria</taxon>
        <taxon>Bacillati</taxon>
        <taxon>Actinomycetota</taxon>
        <taxon>Actinomycetes</taxon>
        <taxon>Micromonosporales</taxon>
        <taxon>Micromonosporaceae</taxon>
        <taxon>Micromonospora</taxon>
    </lineage>
</organism>
<evidence type="ECO:0000256" key="1">
    <source>
        <dbReference type="SAM" id="Phobius"/>
    </source>
</evidence>
<dbReference type="RefSeq" id="WP_281278669.1">
    <property type="nucleotide sequence ID" value="NZ_RBKT01000001.1"/>
</dbReference>
<keyword evidence="1" id="KW-0472">Membrane</keyword>
<name>A0A495JW15_9ACTN</name>
<accession>A0A495JW15</accession>
<keyword evidence="1" id="KW-1133">Transmembrane helix</keyword>
<gene>
    <name evidence="2" type="ORF">BDK92_7213</name>
</gene>
<sequence length="41" mass="4584">MRRTEIEPHQNRPAAPLIYGLLAAILVVLLAGFLLGLWRSL</sequence>
<dbReference type="Proteomes" id="UP000277671">
    <property type="component" value="Unassembled WGS sequence"/>
</dbReference>
<feature type="transmembrane region" description="Helical" evidence="1">
    <location>
        <begin position="17"/>
        <end position="38"/>
    </location>
</feature>
<evidence type="ECO:0000313" key="3">
    <source>
        <dbReference type="Proteomes" id="UP000277671"/>
    </source>
</evidence>
<protein>
    <submittedName>
        <fullName evidence="2">Uncharacterized protein</fullName>
    </submittedName>
</protein>
<proteinExistence type="predicted"/>
<dbReference type="AlphaFoldDB" id="A0A495JW15"/>
<keyword evidence="3" id="KW-1185">Reference proteome</keyword>
<keyword evidence="1" id="KW-0812">Transmembrane</keyword>
<comment type="caution">
    <text evidence="2">The sequence shown here is derived from an EMBL/GenBank/DDBJ whole genome shotgun (WGS) entry which is preliminary data.</text>
</comment>
<reference evidence="2 3" key="1">
    <citation type="submission" date="2018-10" db="EMBL/GenBank/DDBJ databases">
        <title>Sequencing the genomes of 1000 actinobacteria strains.</title>
        <authorList>
            <person name="Klenk H.-P."/>
        </authorList>
    </citation>
    <scope>NUCLEOTIDE SEQUENCE [LARGE SCALE GENOMIC DNA]</scope>
    <source>
        <strain evidence="2 3">DSM 45175</strain>
    </source>
</reference>
<dbReference type="EMBL" id="RBKT01000001">
    <property type="protein sequence ID" value="RKR92735.1"/>
    <property type="molecule type" value="Genomic_DNA"/>
</dbReference>
<evidence type="ECO:0000313" key="2">
    <source>
        <dbReference type="EMBL" id="RKR92735.1"/>
    </source>
</evidence>